<dbReference type="Pfam" id="PF01344">
    <property type="entry name" value="Kelch_1"/>
    <property type="match status" value="1"/>
</dbReference>
<reference evidence="2 3" key="1">
    <citation type="submission" date="2020-08" db="EMBL/GenBank/DDBJ databases">
        <title>Plant Genome Project.</title>
        <authorList>
            <person name="Zhang R.-G."/>
        </authorList>
    </citation>
    <scope>NUCLEOTIDE SEQUENCE [LARGE SCALE GENOMIC DNA]</scope>
    <source>
        <tissue evidence="2">Rhizome</tissue>
    </source>
</reference>
<dbReference type="PANTHER" id="PTHR46407:SF3">
    <property type="entry name" value="OS02G0208700 PROTEIN"/>
    <property type="match status" value="1"/>
</dbReference>
<keyword evidence="3" id="KW-1185">Reference proteome</keyword>
<dbReference type="GO" id="GO:2000762">
    <property type="term" value="P:regulation of phenylpropanoid metabolic process"/>
    <property type="evidence" value="ECO:0007669"/>
    <property type="project" value="InterPro"/>
</dbReference>
<dbReference type="EMBL" id="JACMSC010000011">
    <property type="protein sequence ID" value="KAG6501297.1"/>
    <property type="molecule type" value="Genomic_DNA"/>
</dbReference>
<protein>
    <recommendedName>
        <fullName evidence="1">F-box domain-containing protein</fullName>
    </recommendedName>
</protein>
<proteinExistence type="predicted"/>
<dbReference type="Proteomes" id="UP000734854">
    <property type="component" value="Unassembled WGS sequence"/>
</dbReference>
<dbReference type="SUPFAM" id="SSF117281">
    <property type="entry name" value="Kelch motif"/>
    <property type="match status" value="1"/>
</dbReference>
<sequence>MSRPIPISPHHFDLYELLRYNREAPRSVRSVPFRRCLIPPAAIINVPICSVPTVPEAELIPGLPDCLALECLIRVPFHAILDARGVCKRWKHELDSPSFYRIRRAAGLAPRVVTLLFRGKLPHTVGKFHLALYEPDTGVFTMRQLASNRPNFKKGIRIHAMVVGRELVVIGGWDVLENRSTAEVNIYDLLSGAWRPGAPNPAPGRTCCVYGLKGGKVFVVGGRVKKLVYDVADDKWFDRDANGKKLRSALVYDVAADTWLEIPDLGQDKCQGTSINGSFCSKFWQTREEYNNAIQYCRELLLLDDKCYLRMTKDGKEIAICVRKGKVMMEEVRLSDDVLGTLQQRQIPDQAIRQIPGQASRPSPDQTFRSIPGQTFRSIPGQTFRSIPGQTFRSIPGQTFRSIPGQASKLLLCQALRLFLGQVSRSSTDTEVQDSFGRIAYYYGRTFVDECYSQCPGKIIGLWWLDKSVISLRPGEAASCGLTKAIPSHKLAATGPSGELMAVLSMEISETATKPSATKAVAAEPFDAELAAEDTNMDTRLLIKIKSYAAEVPKSDNFEPSATEIKRFHPQERSIRRRDKIDSIVIDEINSDDEWITEKEGLVLPVTTKWLEDDELFESDPIVSVSSSTFESLFDSDKRVEDVEDIVEVPPTNSKKKVVENSSGSKDKQVRLSLVDVEDDHLDAENYGNAYIITAVDTLQKLWEVPRWRQSTACRWTRVRAPSPSARTRRCWRRSTTAAYGLWVKEPRRLVESLSTDDAEYLRNAATESKKVWRATKSQRLADRVEPPFPDSEAMDGDAELRRGQAQGLHEAPRRIGGSVRGWWRMTNGSRWCASERDRRRRQLAAD</sequence>
<gene>
    <name evidence="2" type="ORF">ZIOFF_041176</name>
</gene>
<accession>A0A8J5L1H6</accession>
<evidence type="ECO:0000313" key="2">
    <source>
        <dbReference type="EMBL" id="KAG6501297.1"/>
    </source>
</evidence>
<organism evidence="2 3">
    <name type="scientific">Zingiber officinale</name>
    <name type="common">Ginger</name>
    <name type="synonym">Amomum zingiber</name>
    <dbReference type="NCBI Taxonomy" id="94328"/>
    <lineage>
        <taxon>Eukaryota</taxon>
        <taxon>Viridiplantae</taxon>
        <taxon>Streptophyta</taxon>
        <taxon>Embryophyta</taxon>
        <taxon>Tracheophyta</taxon>
        <taxon>Spermatophyta</taxon>
        <taxon>Magnoliopsida</taxon>
        <taxon>Liliopsida</taxon>
        <taxon>Zingiberales</taxon>
        <taxon>Zingiberaceae</taxon>
        <taxon>Zingiber</taxon>
    </lineage>
</organism>
<dbReference type="Gene3D" id="2.120.10.80">
    <property type="entry name" value="Kelch-type beta propeller"/>
    <property type="match status" value="1"/>
</dbReference>
<dbReference type="Gene3D" id="1.20.1280.50">
    <property type="match status" value="1"/>
</dbReference>
<dbReference type="PANTHER" id="PTHR46407">
    <property type="entry name" value="OS02G0208700 PROTEIN"/>
    <property type="match status" value="1"/>
</dbReference>
<dbReference type="CDD" id="cd22152">
    <property type="entry name" value="F-box_AtAFR-like"/>
    <property type="match status" value="1"/>
</dbReference>
<dbReference type="InterPro" id="IPR044595">
    <property type="entry name" value="KMD1-4"/>
</dbReference>
<evidence type="ECO:0000313" key="3">
    <source>
        <dbReference type="Proteomes" id="UP000734854"/>
    </source>
</evidence>
<dbReference type="AlphaFoldDB" id="A0A8J5L1H6"/>
<feature type="domain" description="F-box" evidence="1">
    <location>
        <begin position="61"/>
        <end position="101"/>
    </location>
</feature>
<dbReference type="SUPFAM" id="SSF81383">
    <property type="entry name" value="F-box domain"/>
    <property type="match status" value="1"/>
</dbReference>
<dbReference type="InterPro" id="IPR001810">
    <property type="entry name" value="F-box_dom"/>
</dbReference>
<evidence type="ECO:0000259" key="1">
    <source>
        <dbReference type="Pfam" id="PF00646"/>
    </source>
</evidence>
<comment type="caution">
    <text evidence="2">The sequence shown here is derived from an EMBL/GenBank/DDBJ whole genome shotgun (WGS) entry which is preliminary data.</text>
</comment>
<dbReference type="InterPro" id="IPR036047">
    <property type="entry name" value="F-box-like_dom_sf"/>
</dbReference>
<name>A0A8J5L1H6_ZINOF</name>
<dbReference type="InterPro" id="IPR006652">
    <property type="entry name" value="Kelch_1"/>
</dbReference>
<dbReference type="InterPro" id="IPR015915">
    <property type="entry name" value="Kelch-typ_b-propeller"/>
</dbReference>
<dbReference type="Pfam" id="PF00646">
    <property type="entry name" value="F-box"/>
    <property type="match status" value="1"/>
</dbReference>
<dbReference type="GO" id="GO:0080037">
    <property type="term" value="P:negative regulation of cytokinin-activated signaling pathway"/>
    <property type="evidence" value="ECO:0007669"/>
    <property type="project" value="InterPro"/>
</dbReference>